<accession>A0ABD6N710</accession>
<evidence type="ECO:0000313" key="1">
    <source>
        <dbReference type="EMBL" id="NWL49607.1"/>
    </source>
</evidence>
<dbReference type="InterPro" id="IPR012902">
    <property type="entry name" value="N_methyl_site"/>
</dbReference>
<protein>
    <submittedName>
        <fullName evidence="1">General secretion pathway protein GspI</fullName>
    </submittedName>
</protein>
<dbReference type="Proteomes" id="UP000704738">
    <property type="component" value="Unassembled WGS sequence"/>
</dbReference>
<dbReference type="EMBL" id="QJRE01000119">
    <property type="protein sequence ID" value="NWL49607.1"/>
    <property type="molecule type" value="Genomic_DNA"/>
</dbReference>
<proteinExistence type="predicted"/>
<dbReference type="AlphaFoldDB" id="A0ABD6N710"/>
<dbReference type="NCBIfam" id="TIGR02532">
    <property type="entry name" value="IV_pilin_GFxxxE"/>
    <property type="match status" value="1"/>
</dbReference>
<name>A0ABD6N710_9PSED</name>
<comment type="caution">
    <text evidence="1">The sequence shown here is derived from an EMBL/GenBank/DDBJ whole genome shotgun (WGS) entry which is preliminary data.</text>
</comment>
<dbReference type="PROSITE" id="PS00409">
    <property type="entry name" value="PROKAR_NTER_METHYL"/>
    <property type="match status" value="1"/>
</dbReference>
<dbReference type="RefSeq" id="WP_179053552.1">
    <property type="nucleotide sequence ID" value="NZ_QJRE01000119.1"/>
</dbReference>
<evidence type="ECO:0000313" key="2">
    <source>
        <dbReference type="Proteomes" id="UP000704738"/>
    </source>
</evidence>
<organism evidence="1 2">
    <name type="scientific">Pseudomonas hunanensis</name>
    <dbReference type="NCBI Taxonomy" id="1247546"/>
    <lineage>
        <taxon>Bacteria</taxon>
        <taxon>Pseudomonadati</taxon>
        <taxon>Pseudomonadota</taxon>
        <taxon>Gammaproteobacteria</taxon>
        <taxon>Pseudomonadales</taxon>
        <taxon>Pseudomonadaceae</taxon>
        <taxon>Pseudomonas</taxon>
    </lineage>
</organism>
<sequence>MTRQHGFTLLEMLAAIALLVVASAVLFGAFAQSSRSLVQVVRSDRHTAAARSLMDEFDLGPLAVGQQRGNWQGIDWVMNITLEQVAASRFELFRLDLTLSDHGHASHYSTLRTRMAGASQ</sequence>
<dbReference type="Pfam" id="PF07963">
    <property type="entry name" value="N_methyl"/>
    <property type="match status" value="1"/>
</dbReference>
<gene>
    <name evidence="1" type="ORF">DM819_27970</name>
</gene>
<reference evidence="1 2" key="1">
    <citation type="submission" date="2018-06" db="EMBL/GenBank/DDBJ databases">
        <title>Bacteria isolated from soil of Wuhan.</title>
        <authorList>
            <person name="Xiang W."/>
            <person name="Huang C."/>
        </authorList>
    </citation>
    <scope>NUCLEOTIDE SEQUENCE [LARGE SCALE GENOMIC DNA]</scope>
    <source>
        <strain evidence="2">xwS4</strain>
    </source>
</reference>